<protein>
    <submittedName>
        <fullName evidence="4">GTP-binding protein</fullName>
    </submittedName>
</protein>
<dbReference type="EMBL" id="JXQK01000043">
    <property type="protein sequence ID" value="KIP63353.1"/>
    <property type="molecule type" value="Genomic_DNA"/>
</dbReference>
<dbReference type="GO" id="GO:0002098">
    <property type="term" value="P:tRNA wobble uridine modification"/>
    <property type="evidence" value="ECO:0007669"/>
    <property type="project" value="TreeGrafter"/>
</dbReference>
<dbReference type="InterPro" id="IPR005225">
    <property type="entry name" value="Small_GTP-bd"/>
</dbReference>
<dbReference type="Gene3D" id="3.40.50.300">
    <property type="entry name" value="P-loop containing nucleotide triphosphate hydrolases"/>
    <property type="match status" value="1"/>
</dbReference>
<name>A0A0D0IVG7_9BACT</name>
<organism evidence="4 5">
    <name type="scientific">Prevotella pectinovora</name>
    <dbReference type="NCBI Taxonomy" id="1602169"/>
    <lineage>
        <taxon>Bacteria</taxon>
        <taxon>Pseudomonadati</taxon>
        <taxon>Bacteroidota</taxon>
        <taxon>Bacteroidia</taxon>
        <taxon>Bacteroidales</taxon>
        <taxon>Prevotellaceae</taxon>
        <taxon>Prevotella</taxon>
    </lineage>
</organism>
<dbReference type="Pfam" id="PF18128">
    <property type="entry name" value="HydF_dimer"/>
    <property type="match status" value="1"/>
</dbReference>
<dbReference type="Gene3D" id="3.40.50.11420">
    <property type="match status" value="1"/>
</dbReference>
<dbReference type="SUPFAM" id="SSF52540">
    <property type="entry name" value="P-loop containing nucleoside triphosphate hydrolases"/>
    <property type="match status" value="1"/>
</dbReference>
<reference evidence="4 5" key="1">
    <citation type="submission" date="2015-01" db="EMBL/GenBank/DDBJ databases">
        <title>Comparative genomics of non-oral Prevotella species.</title>
        <authorList>
            <person name="Accetto T."/>
            <person name="Nograsek B."/>
            <person name="Avgustin G."/>
        </authorList>
    </citation>
    <scope>NUCLEOTIDE SEQUENCE [LARGE SCALE GENOMIC DNA]</scope>
    <source>
        <strain evidence="4 5">P5-119</strain>
    </source>
</reference>
<dbReference type="Pfam" id="PF18133">
    <property type="entry name" value="HydF_tetramer"/>
    <property type="match status" value="1"/>
</dbReference>
<dbReference type="PANTHER" id="PTHR42714">
    <property type="entry name" value="TRNA MODIFICATION GTPASE GTPBP3"/>
    <property type="match status" value="1"/>
</dbReference>
<evidence type="ECO:0000313" key="4">
    <source>
        <dbReference type="EMBL" id="KIP63353.1"/>
    </source>
</evidence>
<proteinExistence type="predicted"/>
<dbReference type="RefSeq" id="WP_042518158.1">
    <property type="nucleotide sequence ID" value="NZ_JXQK01000043.1"/>
</dbReference>
<dbReference type="InterPro" id="IPR023873">
    <property type="entry name" value="FeFe-hyd_GTPase_HydF"/>
</dbReference>
<evidence type="ECO:0000259" key="1">
    <source>
        <dbReference type="Pfam" id="PF01926"/>
    </source>
</evidence>
<feature type="domain" description="Hydrogen maturase F dimerization" evidence="2">
    <location>
        <begin position="183"/>
        <end position="279"/>
    </location>
</feature>
<evidence type="ECO:0000259" key="2">
    <source>
        <dbReference type="Pfam" id="PF18128"/>
    </source>
</evidence>
<dbReference type="Proteomes" id="UP000032046">
    <property type="component" value="Unassembled WGS sequence"/>
</dbReference>
<dbReference type="InterPro" id="IPR040644">
    <property type="entry name" value="HydF_tetramer"/>
</dbReference>
<keyword evidence="5" id="KW-1185">Reference proteome</keyword>
<dbReference type="NCBIfam" id="TIGR03918">
    <property type="entry name" value="GTP_HydF"/>
    <property type="match status" value="1"/>
</dbReference>
<dbReference type="GO" id="GO:0005737">
    <property type="term" value="C:cytoplasm"/>
    <property type="evidence" value="ECO:0007669"/>
    <property type="project" value="TreeGrafter"/>
</dbReference>
<dbReference type="NCBIfam" id="TIGR00231">
    <property type="entry name" value="small_GTP"/>
    <property type="match status" value="1"/>
</dbReference>
<dbReference type="AlphaFoldDB" id="A0A0D0IVG7"/>
<dbReference type="Pfam" id="PF01926">
    <property type="entry name" value="MMR_HSR1"/>
    <property type="match status" value="1"/>
</dbReference>
<dbReference type="PANTHER" id="PTHR42714:SF6">
    <property type="entry name" value="TRANSLATION INITIATION FACTOR IF-2"/>
    <property type="match status" value="1"/>
</dbReference>
<accession>A0A0D0IVG7</accession>
<evidence type="ECO:0000259" key="3">
    <source>
        <dbReference type="Pfam" id="PF18133"/>
    </source>
</evidence>
<evidence type="ECO:0000313" key="5">
    <source>
        <dbReference type="Proteomes" id="UP000032046"/>
    </source>
</evidence>
<dbReference type="GO" id="GO:0005525">
    <property type="term" value="F:GTP binding"/>
    <property type="evidence" value="ECO:0007669"/>
    <property type="project" value="InterPro"/>
</dbReference>
<gene>
    <name evidence="4" type="ORF">ST44_03555</name>
</gene>
<dbReference type="STRING" id="1602171.ST44_03555"/>
<dbReference type="Gene3D" id="3.40.50.11410">
    <property type="match status" value="1"/>
</dbReference>
<dbReference type="CDD" id="cd00880">
    <property type="entry name" value="Era_like"/>
    <property type="match status" value="1"/>
</dbReference>
<dbReference type="InterPro" id="IPR006073">
    <property type="entry name" value="GTP-bd"/>
</dbReference>
<feature type="domain" description="Hydrogen maturase F tetramerization" evidence="3">
    <location>
        <begin position="285"/>
        <end position="395"/>
    </location>
</feature>
<comment type="caution">
    <text evidence="4">The sequence shown here is derived from an EMBL/GenBank/DDBJ whole genome shotgun (WGS) entry which is preliminary data.</text>
</comment>
<feature type="domain" description="G" evidence="1">
    <location>
        <begin position="13"/>
        <end position="127"/>
    </location>
</feature>
<dbReference type="InterPro" id="IPR027417">
    <property type="entry name" value="P-loop_NTPase"/>
</dbReference>
<dbReference type="GO" id="GO:0030488">
    <property type="term" value="P:tRNA methylation"/>
    <property type="evidence" value="ECO:0007669"/>
    <property type="project" value="TreeGrafter"/>
</dbReference>
<sequence length="400" mass="43349">MDMENTPQVSRLHIALIGKRNAGKSSLLNAWLGQDVSVVSSVAGTTTDAVRKAAELPGLGACVIIDTPGFDDTDRQLGHLRVGKMQTAVKQADIVILVAVGPVLTPEEREWASWLKLKKTPWLLVLGKADTMADAEQAADRLSGELDVPAVAVSALRRSGFSKMMQLLLQLLPPDFGKETITGSLAAEGDRVLLVMPQDKEAPKGRLILPQVQTIRELLDKRCIVSCCTPDKLAAALASFRESPHLIITDSQVFPQVYGQKPADSRLTSFSVLFAAYKGDAVALKQGAESIARLTDHSHVLIAEACAHVPAGEDIGRVKLPRLLRKRVGEGLQVSFVNGRDFPKDLSPYDLVIHCGACMFNRRYVLDRIRSSQSQGVPITNYGMAIAYLTGILHKIDFAG</sequence>
<dbReference type="InterPro" id="IPR041606">
    <property type="entry name" value="HydF_dimer"/>
</dbReference>